<protein>
    <recommendedName>
        <fullName evidence="3">DUF2334 domain-containing protein</fullName>
    </recommendedName>
</protein>
<evidence type="ECO:0000313" key="2">
    <source>
        <dbReference type="Proteomes" id="UP001307705"/>
    </source>
</evidence>
<dbReference type="RefSeq" id="WP_338229111.1">
    <property type="nucleotide sequence ID" value="NZ_BTPE01000008.1"/>
</dbReference>
<organism evidence="1 2">
    <name type="scientific">Algoriphagus taiwanensis</name>
    <dbReference type="NCBI Taxonomy" id="1445656"/>
    <lineage>
        <taxon>Bacteria</taxon>
        <taxon>Pseudomonadati</taxon>
        <taxon>Bacteroidota</taxon>
        <taxon>Cytophagia</taxon>
        <taxon>Cytophagales</taxon>
        <taxon>Cyclobacteriaceae</taxon>
        <taxon>Algoriphagus</taxon>
    </lineage>
</organism>
<accession>A0ABQ6Q326</accession>
<sequence>MIAKSTWKILGAQGLPLPSDCYEIKSTGEKDSIEFDLFFRKEVEVSQVVLEVAFQEPIEGWRYLDYTWRQVSKSAWVAPVHSPKVLRLNNGYLVVAQKNIGCWQYEPQSGTLLWYFIHPNLAPTLVYDSLDRRVFLQSQEITRGTCIQTGLIGTQGTVEEWARTPEGFMPTICFTDHSDFDTLQNLRIQRDFFSSLGIKVTKGFFLYDYTHKDENASFEEQESRIELIQWKEEGHELAYHAFSQSYRGVISEKEFQSFECPQEIAPIDTYIDHGFHPYNYTQQQLGNWESWYKHMQSKGIQRLWTYVDAGEAHYFNLNQLNPEGFTLKKMEQSAKLARKKGKARSKLTDFRNFLMYGVPESVLREGKFFGAALLGLSSRPNLSNLKRGGVSGFRFLGEMVKPSNLSETIFRLSHIFPVNQFSPLFFFSPNQKSTQLKSFQTLAVRDFDIAFSEEAIDSLLRENGALIAHTYFAYLGVNHPGRLFEDRSWTIRNAAREGFERLGKLIQEGKIWNPTLREMEEFHRQFEGIEYSKKGGNLVVNNFNGITRIIE</sequence>
<keyword evidence="2" id="KW-1185">Reference proteome</keyword>
<evidence type="ECO:0000313" key="1">
    <source>
        <dbReference type="EMBL" id="GMQ34287.1"/>
    </source>
</evidence>
<reference evidence="1 2" key="1">
    <citation type="submission" date="2023-08" db="EMBL/GenBank/DDBJ databases">
        <title>Draft genome sequence of Algoriphagus taiwanensis.</title>
        <authorList>
            <person name="Takatani N."/>
            <person name="Hosokawa M."/>
            <person name="Sawabe T."/>
        </authorList>
    </citation>
    <scope>NUCLEOTIDE SEQUENCE [LARGE SCALE GENOMIC DNA]</scope>
    <source>
        <strain evidence="1 2">JCM 19755</strain>
    </source>
</reference>
<evidence type="ECO:0008006" key="3">
    <source>
        <dbReference type="Google" id="ProtNLM"/>
    </source>
</evidence>
<comment type="caution">
    <text evidence="1">The sequence shown here is derived from an EMBL/GenBank/DDBJ whole genome shotgun (WGS) entry which is preliminary data.</text>
</comment>
<dbReference type="EMBL" id="BTPE01000008">
    <property type="protein sequence ID" value="GMQ34287.1"/>
    <property type="molecule type" value="Genomic_DNA"/>
</dbReference>
<proteinExistence type="predicted"/>
<name>A0ABQ6Q326_9BACT</name>
<dbReference type="Proteomes" id="UP001307705">
    <property type="component" value="Unassembled WGS sequence"/>
</dbReference>
<gene>
    <name evidence="1" type="ORF">Ataiwa_25590</name>
</gene>